<evidence type="ECO:0000256" key="6">
    <source>
        <dbReference type="ARBA" id="ARBA00022777"/>
    </source>
</evidence>
<dbReference type="PANTHER" id="PTHR12358">
    <property type="entry name" value="SPHINGOSINE KINASE"/>
    <property type="match status" value="1"/>
</dbReference>
<dbReference type="NCBIfam" id="TIGR00147">
    <property type="entry name" value="YegS/Rv2252/BmrU family lipid kinase"/>
    <property type="match status" value="1"/>
</dbReference>
<protein>
    <submittedName>
        <fullName evidence="13">Lipid kinase, YegS/Rv2252/BmrU family</fullName>
    </submittedName>
</protein>
<keyword evidence="4" id="KW-0479">Metal-binding</keyword>
<dbReference type="Proteomes" id="UP000198869">
    <property type="component" value="Unassembled WGS sequence"/>
</dbReference>
<keyword evidence="11" id="KW-1208">Phospholipid metabolism</keyword>
<evidence type="ECO:0000259" key="12">
    <source>
        <dbReference type="PROSITE" id="PS50146"/>
    </source>
</evidence>
<evidence type="ECO:0000256" key="7">
    <source>
        <dbReference type="ARBA" id="ARBA00022840"/>
    </source>
</evidence>
<dbReference type="Pfam" id="PF19279">
    <property type="entry name" value="YegS_C"/>
    <property type="match status" value="1"/>
</dbReference>
<evidence type="ECO:0000256" key="1">
    <source>
        <dbReference type="ARBA" id="ARBA00001946"/>
    </source>
</evidence>
<keyword evidence="6 13" id="KW-0418">Kinase</keyword>
<keyword evidence="9" id="KW-0443">Lipid metabolism</keyword>
<dbReference type="Pfam" id="PF00781">
    <property type="entry name" value="DAGK_cat"/>
    <property type="match status" value="1"/>
</dbReference>
<name>A0A1G8K8S5_9FLAO</name>
<evidence type="ECO:0000256" key="5">
    <source>
        <dbReference type="ARBA" id="ARBA00022741"/>
    </source>
</evidence>
<dbReference type="PANTHER" id="PTHR12358:SF106">
    <property type="entry name" value="LIPID KINASE YEGS"/>
    <property type="match status" value="1"/>
</dbReference>
<keyword evidence="8" id="KW-0460">Magnesium</keyword>
<dbReference type="PROSITE" id="PS50146">
    <property type="entry name" value="DAGK"/>
    <property type="match status" value="1"/>
</dbReference>
<dbReference type="GO" id="GO:0046872">
    <property type="term" value="F:metal ion binding"/>
    <property type="evidence" value="ECO:0007669"/>
    <property type="project" value="UniProtKB-KW"/>
</dbReference>
<evidence type="ECO:0000313" key="14">
    <source>
        <dbReference type="Proteomes" id="UP000198869"/>
    </source>
</evidence>
<dbReference type="InterPro" id="IPR005218">
    <property type="entry name" value="Diacylglycerol/lipid_kinase"/>
</dbReference>
<dbReference type="Gene3D" id="2.60.200.40">
    <property type="match status" value="1"/>
</dbReference>
<dbReference type="InterPro" id="IPR001206">
    <property type="entry name" value="Diacylglycerol_kinase_cat_dom"/>
</dbReference>
<accession>A0A1G8K8S5</accession>
<keyword evidence="2" id="KW-0444">Lipid biosynthesis</keyword>
<dbReference type="InterPro" id="IPR017438">
    <property type="entry name" value="ATP-NAD_kinase_N"/>
</dbReference>
<dbReference type="SMART" id="SM00046">
    <property type="entry name" value="DAGKc"/>
    <property type="match status" value="1"/>
</dbReference>
<evidence type="ECO:0000256" key="8">
    <source>
        <dbReference type="ARBA" id="ARBA00022842"/>
    </source>
</evidence>
<dbReference type="InterPro" id="IPR050187">
    <property type="entry name" value="Lipid_Phosphate_FormReg"/>
</dbReference>
<evidence type="ECO:0000256" key="10">
    <source>
        <dbReference type="ARBA" id="ARBA00023209"/>
    </source>
</evidence>
<dbReference type="EMBL" id="FNDW01000007">
    <property type="protein sequence ID" value="SDI39855.1"/>
    <property type="molecule type" value="Genomic_DNA"/>
</dbReference>
<evidence type="ECO:0000256" key="11">
    <source>
        <dbReference type="ARBA" id="ARBA00023264"/>
    </source>
</evidence>
<organism evidence="13 14">
    <name type="scientific">Chryseobacterium taeanense</name>
    <dbReference type="NCBI Taxonomy" id="311334"/>
    <lineage>
        <taxon>Bacteria</taxon>
        <taxon>Pseudomonadati</taxon>
        <taxon>Bacteroidota</taxon>
        <taxon>Flavobacteriia</taxon>
        <taxon>Flavobacteriales</taxon>
        <taxon>Weeksellaceae</taxon>
        <taxon>Chryseobacterium group</taxon>
        <taxon>Chryseobacterium</taxon>
    </lineage>
</organism>
<keyword evidence="3" id="KW-0808">Transferase</keyword>
<evidence type="ECO:0000256" key="4">
    <source>
        <dbReference type="ARBA" id="ARBA00022723"/>
    </source>
</evidence>
<dbReference type="GO" id="GO:0005886">
    <property type="term" value="C:plasma membrane"/>
    <property type="evidence" value="ECO:0007669"/>
    <property type="project" value="TreeGrafter"/>
</dbReference>
<dbReference type="GO" id="GO:0008654">
    <property type="term" value="P:phospholipid biosynthetic process"/>
    <property type="evidence" value="ECO:0007669"/>
    <property type="project" value="UniProtKB-KW"/>
</dbReference>
<keyword evidence="5" id="KW-0547">Nucleotide-binding</keyword>
<gene>
    <name evidence="13" type="ORF">SAMN05421846_10733</name>
</gene>
<comment type="cofactor">
    <cofactor evidence="1">
        <name>Mg(2+)</name>
        <dbReference type="ChEBI" id="CHEBI:18420"/>
    </cofactor>
</comment>
<evidence type="ECO:0000256" key="9">
    <source>
        <dbReference type="ARBA" id="ARBA00023098"/>
    </source>
</evidence>
<dbReference type="SUPFAM" id="SSF111331">
    <property type="entry name" value="NAD kinase/diacylglycerol kinase-like"/>
    <property type="match status" value="1"/>
</dbReference>
<dbReference type="AlphaFoldDB" id="A0A1G8K8S5"/>
<feature type="domain" description="DAGKc" evidence="12">
    <location>
        <begin position="12"/>
        <end position="137"/>
    </location>
</feature>
<evidence type="ECO:0000313" key="13">
    <source>
        <dbReference type="EMBL" id="SDI39855.1"/>
    </source>
</evidence>
<sequence length="296" mass="33884">MLSDKEAFFNFALMEKVAFIINPFSAKKNYQPFLNELKAKVQNPLYYISESILGTDDFIQKHFHEIDIFVAIGGDGTISTVARNLINTEKILAIFPAGSGNGFSNETKFSKNLDELLEKLNAKKSRKIDTFTINDRLSINVSGTGFDGKVVKEFEKTNRGFKNYIKVSLKTFFSYKPIKVKFFDEKYKEYNGKYLMVNIANTRQFGNNAYIAPNASKSDGLVDMVLVKKFPLTYSPLFAFRMFTKKLKDDDYITYLPVSEIEFKVNTKNWHLDGEFNKIKSPIHVKVLPSSLNILI</sequence>
<dbReference type="InterPro" id="IPR045540">
    <property type="entry name" value="YegS/DAGK_C"/>
</dbReference>
<dbReference type="GO" id="GO:0005524">
    <property type="term" value="F:ATP binding"/>
    <property type="evidence" value="ECO:0007669"/>
    <property type="project" value="UniProtKB-KW"/>
</dbReference>
<proteinExistence type="predicted"/>
<keyword evidence="7" id="KW-0067">ATP-binding</keyword>
<dbReference type="STRING" id="311334.SAMN05421846_10733"/>
<dbReference type="Gene3D" id="3.40.50.10330">
    <property type="entry name" value="Probable inorganic polyphosphate/atp-NAD kinase, domain 1"/>
    <property type="match status" value="1"/>
</dbReference>
<reference evidence="14" key="1">
    <citation type="submission" date="2016-10" db="EMBL/GenBank/DDBJ databases">
        <authorList>
            <person name="Varghese N."/>
            <person name="Submissions S."/>
        </authorList>
    </citation>
    <scope>NUCLEOTIDE SEQUENCE [LARGE SCALE GENOMIC DNA]</scope>
    <source>
        <strain evidence="14">DSM 17071</strain>
    </source>
</reference>
<evidence type="ECO:0000256" key="3">
    <source>
        <dbReference type="ARBA" id="ARBA00022679"/>
    </source>
</evidence>
<dbReference type="InterPro" id="IPR016064">
    <property type="entry name" value="NAD/diacylglycerol_kinase_sf"/>
</dbReference>
<dbReference type="GO" id="GO:0016301">
    <property type="term" value="F:kinase activity"/>
    <property type="evidence" value="ECO:0007669"/>
    <property type="project" value="UniProtKB-KW"/>
</dbReference>
<evidence type="ECO:0000256" key="2">
    <source>
        <dbReference type="ARBA" id="ARBA00022516"/>
    </source>
</evidence>
<keyword evidence="10" id="KW-0594">Phospholipid biosynthesis</keyword>
<keyword evidence="14" id="KW-1185">Reference proteome</keyword>